<sequence length="291" mass="32724">MFKKIFFSVALFTLSFSSFGQNADSITVVKTKWHKSRIARQVVLFRHHFDHKNLFAANQNISFLEIKNTGRRAVFAIGAEERELLTTSNFGLRDKAIAAINGNFFDVKNGGAVDFVRVNGKTINTNHLDKNGNRARHQEAAVVIENGKISIKKWDRTTDWETKLTANDMMLNGPLLTLNDIDETLDTTSFSRLRHPRSCLGIKPNGRVILLTVDGRNDHAAGMNLFELTKLMRWLGCTSALNFDGGGSTTLWVNGMPDHGVINYPTDNKKWDHEGQRKVANVILVKKQGNR</sequence>
<dbReference type="Proteomes" id="UP000198836">
    <property type="component" value="Unassembled WGS sequence"/>
</dbReference>
<dbReference type="InterPro" id="IPR018711">
    <property type="entry name" value="NAGPA"/>
</dbReference>
<dbReference type="Pfam" id="PF09992">
    <property type="entry name" value="NAGPA"/>
    <property type="match status" value="1"/>
</dbReference>
<keyword evidence="1" id="KW-0732">Signal</keyword>
<dbReference type="EMBL" id="FOJM01000008">
    <property type="protein sequence ID" value="SFA49334.1"/>
    <property type="molecule type" value="Genomic_DNA"/>
</dbReference>
<dbReference type="AlphaFoldDB" id="A0A1I0TC08"/>
<keyword evidence="4" id="KW-1185">Reference proteome</keyword>
<protein>
    <submittedName>
        <fullName evidence="3">Exopolysaccharide biosynthesis protein</fullName>
    </submittedName>
</protein>
<evidence type="ECO:0000313" key="3">
    <source>
        <dbReference type="EMBL" id="SFA49334.1"/>
    </source>
</evidence>
<accession>A0A1I0TC08</accession>
<proteinExistence type="predicted"/>
<dbReference type="PANTHER" id="PTHR40446">
    <property type="entry name" value="N-ACETYLGLUCOSAMINE-1-PHOSPHODIESTER ALPHA-N-ACETYLGLUCOSAMINIDASE"/>
    <property type="match status" value="1"/>
</dbReference>
<dbReference type="OrthoDB" id="9809781at2"/>
<evidence type="ECO:0000259" key="2">
    <source>
        <dbReference type="Pfam" id="PF09992"/>
    </source>
</evidence>
<evidence type="ECO:0000313" key="4">
    <source>
        <dbReference type="Proteomes" id="UP000198836"/>
    </source>
</evidence>
<reference evidence="4" key="1">
    <citation type="submission" date="2016-10" db="EMBL/GenBank/DDBJ databases">
        <authorList>
            <person name="Varghese N."/>
            <person name="Submissions S."/>
        </authorList>
    </citation>
    <scope>NUCLEOTIDE SEQUENCE [LARGE SCALE GENOMIC DNA]</scope>
    <source>
        <strain evidence="4">DSM 18130</strain>
    </source>
</reference>
<organism evidence="3 4">
    <name type="scientific">Pedobacter suwonensis</name>
    <dbReference type="NCBI Taxonomy" id="332999"/>
    <lineage>
        <taxon>Bacteria</taxon>
        <taxon>Pseudomonadati</taxon>
        <taxon>Bacteroidota</taxon>
        <taxon>Sphingobacteriia</taxon>
        <taxon>Sphingobacteriales</taxon>
        <taxon>Sphingobacteriaceae</taxon>
        <taxon>Pedobacter</taxon>
    </lineage>
</organism>
<dbReference type="STRING" id="332999.SAMN04488511_10854"/>
<name>A0A1I0TC08_9SPHI</name>
<feature type="domain" description="Phosphodiester glycosidase" evidence="2">
    <location>
        <begin position="95"/>
        <end position="285"/>
    </location>
</feature>
<dbReference type="RefSeq" id="WP_090983459.1">
    <property type="nucleotide sequence ID" value="NZ_FOJM01000008.1"/>
</dbReference>
<feature type="signal peptide" evidence="1">
    <location>
        <begin position="1"/>
        <end position="23"/>
    </location>
</feature>
<feature type="chain" id="PRO_5011704031" evidence="1">
    <location>
        <begin position="24"/>
        <end position="291"/>
    </location>
</feature>
<evidence type="ECO:0000256" key="1">
    <source>
        <dbReference type="SAM" id="SignalP"/>
    </source>
</evidence>
<gene>
    <name evidence="3" type="ORF">SAMN04488511_10854</name>
</gene>
<dbReference type="PANTHER" id="PTHR40446:SF2">
    <property type="entry name" value="N-ACETYLGLUCOSAMINE-1-PHOSPHODIESTER ALPHA-N-ACETYLGLUCOSAMINIDASE"/>
    <property type="match status" value="1"/>
</dbReference>